<dbReference type="eggNOG" id="COG3170">
    <property type="taxonomic scope" value="Bacteria"/>
</dbReference>
<keyword evidence="6" id="KW-1185">Reference proteome</keyword>
<accession>A0A0A0ELW7</accession>
<dbReference type="NCBIfam" id="TIGR03504">
    <property type="entry name" value="FimV_Cterm"/>
    <property type="match status" value="1"/>
</dbReference>
<feature type="domain" description="FimV N-terminal" evidence="4">
    <location>
        <begin position="13"/>
        <end position="121"/>
    </location>
</feature>
<keyword evidence="3" id="KW-1133">Transmembrane helix</keyword>
<dbReference type="AlphaFoldDB" id="A0A0A0ELW7"/>
<dbReference type="InterPro" id="IPR020012">
    <property type="entry name" value="LysM_FimV"/>
</dbReference>
<feature type="region of interest" description="Disordered" evidence="2">
    <location>
        <begin position="439"/>
        <end position="513"/>
    </location>
</feature>
<proteinExistence type="predicted"/>
<comment type="caution">
    <text evidence="5">The sequence shown here is derived from an EMBL/GenBank/DDBJ whole genome shotgun (WGS) entry which is preliminary data.</text>
</comment>
<dbReference type="STRING" id="1122185.N792_06520"/>
<keyword evidence="3" id="KW-0812">Transmembrane</keyword>
<dbReference type="EMBL" id="AVPS01000004">
    <property type="protein sequence ID" value="KGM51996.1"/>
    <property type="molecule type" value="Genomic_DNA"/>
</dbReference>
<feature type="compositionally biased region" description="Low complexity" evidence="2">
    <location>
        <begin position="480"/>
        <end position="491"/>
    </location>
</feature>
<keyword evidence="1" id="KW-0175">Coiled coil</keyword>
<dbReference type="Proteomes" id="UP000030017">
    <property type="component" value="Unassembled WGS sequence"/>
</dbReference>
<feature type="region of interest" description="Disordered" evidence="2">
    <location>
        <begin position="151"/>
        <end position="183"/>
    </location>
</feature>
<dbReference type="InterPro" id="IPR038440">
    <property type="entry name" value="FimV_C_sf"/>
</dbReference>
<evidence type="ECO:0000256" key="1">
    <source>
        <dbReference type="SAM" id="Coils"/>
    </source>
</evidence>
<gene>
    <name evidence="5" type="ORF">N792_06520</name>
</gene>
<evidence type="ECO:0000313" key="5">
    <source>
        <dbReference type="EMBL" id="KGM51996.1"/>
    </source>
</evidence>
<keyword evidence="3" id="KW-0472">Membrane</keyword>
<organism evidence="5 6">
    <name type="scientific">Lysobacter concretionis Ko07 = DSM 16239</name>
    <dbReference type="NCBI Taxonomy" id="1122185"/>
    <lineage>
        <taxon>Bacteria</taxon>
        <taxon>Pseudomonadati</taxon>
        <taxon>Pseudomonadota</taxon>
        <taxon>Gammaproteobacteria</taxon>
        <taxon>Lysobacterales</taxon>
        <taxon>Lysobacteraceae</taxon>
        <taxon>Novilysobacter</taxon>
    </lineage>
</organism>
<feature type="coiled-coil region" evidence="1">
    <location>
        <begin position="353"/>
        <end position="380"/>
    </location>
</feature>
<feature type="region of interest" description="Disordered" evidence="2">
    <location>
        <begin position="303"/>
        <end position="338"/>
    </location>
</feature>
<evidence type="ECO:0000259" key="4">
    <source>
        <dbReference type="Pfam" id="PF25800"/>
    </source>
</evidence>
<dbReference type="Gene3D" id="1.20.58.2200">
    <property type="match status" value="1"/>
</dbReference>
<dbReference type="InterPro" id="IPR057840">
    <property type="entry name" value="FimV_N"/>
</dbReference>
<dbReference type="NCBIfam" id="TIGR03505">
    <property type="entry name" value="FimV_core"/>
    <property type="match status" value="1"/>
</dbReference>
<sequence>MALAVASGSAAALGLGQIELKSKLGEPLLAEIPIISSDPSELEHLRAGLASPETFARVGLGLPQGVMAQLRFMPALDQAGRPVIRVTSEAAIDEPLLTFLIEVDWGQGRLVREYSTLLDAPRTVSAPLQPPIDTPMVAPSNAIVREPLPQEAVADSGAESPLDAGVEASDREDTPLAAAPATPVAAPAAAPALIERPDRYGAVQAGENLSTIASRLGLGGSLNQTMIALLQANPAAFIDGNIHLLKQGAVLRVPDAAEVRGIEAAQAMAQVREQTRAWRAARQPVPQPQLAGGDDATATTAATTAAAGSDGARLEIVPPGASDASRAGTQSGISAGGEGDMVRQELQTTKETLAARDAELAEMKSRIEALEQLQADQQKLISMKDSELTAAQQQLAQTQAADAGGSASTLPWLLGGGGLVLALLGGWWLRRRADMAPRFRAPAPTQPGRAPSTLAAGFPQSSRFDDESSDNRRQDRAEVASSTATATSTATDRLTSPAPPARADAGEVPASPAVPDVADVADVAVPAWHATSGKNKLNRLEPVPASATATALADSVPAAGDADFETEVPGLERLELARAYLDLGDRESARQLLGELVIGGSPAAREQAARLLRDIG</sequence>
<feature type="compositionally biased region" description="Basic and acidic residues" evidence="2">
    <location>
        <begin position="463"/>
        <end position="478"/>
    </location>
</feature>
<evidence type="ECO:0000313" key="6">
    <source>
        <dbReference type="Proteomes" id="UP000030017"/>
    </source>
</evidence>
<evidence type="ECO:0000256" key="3">
    <source>
        <dbReference type="SAM" id="Phobius"/>
    </source>
</evidence>
<reference evidence="5 6" key="1">
    <citation type="submission" date="2013-08" db="EMBL/GenBank/DDBJ databases">
        <title>Genome sequencing of Lysobacter.</title>
        <authorList>
            <person name="Zhang S."/>
            <person name="Wang G."/>
        </authorList>
    </citation>
    <scope>NUCLEOTIDE SEQUENCE [LARGE SCALE GENOMIC DNA]</scope>
    <source>
        <strain evidence="5 6">Ko07</strain>
    </source>
</reference>
<evidence type="ECO:0000256" key="2">
    <source>
        <dbReference type="SAM" id="MobiDB-lite"/>
    </source>
</evidence>
<protein>
    <recommendedName>
        <fullName evidence="4">FimV N-terminal domain-containing protein</fullName>
    </recommendedName>
</protein>
<feature type="transmembrane region" description="Helical" evidence="3">
    <location>
        <begin position="410"/>
        <end position="429"/>
    </location>
</feature>
<dbReference type="InterPro" id="IPR020011">
    <property type="entry name" value="FimV_C"/>
</dbReference>
<name>A0A0A0ELW7_9GAMM</name>
<dbReference type="Pfam" id="PF25800">
    <property type="entry name" value="FimV_N"/>
    <property type="match status" value="1"/>
</dbReference>